<protein>
    <submittedName>
        <fullName evidence="2">Uncharacterized protein</fullName>
    </submittedName>
</protein>
<feature type="non-terminal residue" evidence="2">
    <location>
        <position position="1"/>
    </location>
</feature>
<dbReference type="Proteomes" id="UP000054653">
    <property type="component" value="Unassembled WGS sequence"/>
</dbReference>
<proteinExistence type="predicted"/>
<feature type="region of interest" description="Disordered" evidence="1">
    <location>
        <begin position="1"/>
        <end position="54"/>
    </location>
</feature>
<dbReference type="AlphaFoldDB" id="A0A0V1CI21"/>
<name>A0A0V1CI21_TRIBR</name>
<evidence type="ECO:0000313" key="3">
    <source>
        <dbReference type="Proteomes" id="UP000054653"/>
    </source>
</evidence>
<evidence type="ECO:0000256" key="1">
    <source>
        <dbReference type="SAM" id="MobiDB-lite"/>
    </source>
</evidence>
<dbReference type="EMBL" id="JYDI01000199">
    <property type="protein sequence ID" value="KRY48686.1"/>
    <property type="molecule type" value="Genomic_DNA"/>
</dbReference>
<organism evidence="2 3">
    <name type="scientific">Trichinella britovi</name>
    <name type="common">Parasitic roundworm</name>
    <dbReference type="NCBI Taxonomy" id="45882"/>
    <lineage>
        <taxon>Eukaryota</taxon>
        <taxon>Metazoa</taxon>
        <taxon>Ecdysozoa</taxon>
        <taxon>Nematoda</taxon>
        <taxon>Enoplea</taxon>
        <taxon>Dorylaimia</taxon>
        <taxon>Trichinellida</taxon>
        <taxon>Trichinellidae</taxon>
        <taxon>Trichinella</taxon>
    </lineage>
</organism>
<sequence length="54" mass="6194">LLKNMNNEEKSESVMDTKQSADGKKQNNRREKILTMKKINENAVDTKRNADGTK</sequence>
<gene>
    <name evidence="2" type="ORF">T03_4971</name>
</gene>
<keyword evidence="3" id="KW-1185">Reference proteome</keyword>
<accession>A0A0V1CI21</accession>
<reference evidence="2 3" key="1">
    <citation type="submission" date="2015-01" db="EMBL/GenBank/DDBJ databases">
        <title>Evolution of Trichinella species and genotypes.</title>
        <authorList>
            <person name="Korhonen P.K."/>
            <person name="Edoardo P."/>
            <person name="Giuseppe L.R."/>
            <person name="Gasser R.B."/>
        </authorList>
    </citation>
    <scope>NUCLEOTIDE SEQUENCE [LARGE SCALE GENOMIC DNA]</scope>
    <source>
        <strain evidence="2">ISS120</strain>
    </source>
</reference>
<comment type="caution">
    <text evidence="2">The sequence shown here is derived from an EMBL/GenBank/DDBJ whole genome shotgun (WGS) entry which is preliminary data.</text>
</comment>
<evidence type="ECO:0000313" key="2">
    <source>
        <dbReference type="EMBL" id="KRY48686.1"/>
    </source>
</evidence>